<proteinExistence type="predicted"/>
<dbReference type="AlphaFoldDB" id="A0A9D5A332"/>
<accession>A0A9D5A332</accession>
<evidence type="ECO:0000313" key="1">
    <source>
        <dbReference type="EMBL" id="KAI5391265.1"/>
    </source>
</evidence>
<organism evidence="1 2">
    <name type="scientific">Pisum sativum</name>
    <name type="common">Garden pea</name>
    <name type="synonym">Lathyrus oleraceus</name>
    <dbReference type="NCBI Taxonomy" id="3888"/>
    <lineage>
        <taxon>Eukaryota</taxon>
        <taxon>Viridiplantae</taxon>
        <taxon>Streptophyta</taxon>
        <taxon>Embryophyta</taxon>
        <taxon>Tracheophyta</taxon>
        <taxon>Spermatophyta</taxon>
        <taxon>Magnoliopsida</taxon>
        <taxon>eudicotyledons</taxon>
        <taxon>Gunneridae</taxon>
        <taxon>Pentapetalae</taxon>
        <taxon>rosids</taxon>
        <taxon>fabids</taxon>
        <taxon>Fabales</taxon>
        <taxon>Fabaceae</taxon>
        <taxon>Papilionoideae</taxon>
        <taxon>50 kb inversion clade</taxon>
        <taxon>NPAAA clade</taxon>
        <taxon>Hologalegina</taxon>
        <taxon>IRL clade</taxon>
        <taxon>Fabeae</taxon>
        <taxon>Lathyrus</taxon>
    </lineage>
</organism>
<feature type="non-terminal residue" evidence="1">
    <location>
        <position position="130"/>
    </location>
</feature>
<dbReference type="EMBL" id="JAMSHJ010000007">
    <property type="protein sequence ID" value="KAI5391265.1"/>
    <property type="molecule type" value="Genomic_DNA"/>
</dbReference>
<name>A0A9D5A332_PEA</name>
<evidence type="ECO:0000313" key="2">
    <source>
        <dbReference type="Proteomes" id="UP001058974"/>
    </source>
</evidence>
<gene>
    <name evidence="1" type="ORF">KIW84_076202</name>
</gene>
<protein>
    <submittedName>
        <fullName evidence="1">Uncharacterized protein</fullName>
    </submittedName>
</protein>
<comment type="caution">
    <text evidence="1">The sequence shown here is derived from an EMBL/GenBank/DDBJ whole genome shotgun (WGS) entry which is preliminary data.</text>
</comment>
<reference evidence="1 2" key="1">
    <citation type="journal article" date="2022" name="Nat. Genet.">
        <title>Improved pea reference genome and pan-genome highlight genomic features and evolutionary characteristics.</title>
        <authorList>
            <person name="Yang T."/>
            <person name="Liu R."/>
            <person name="Luo Y."/>
            <person name="Hu S."/>
            <person name="Wang D."/>
            <person name="Wang C."/>
            <person name="Pandey M.K."/>
            <person name="Ge S."/>
            <person name="Xu Q."/>
            <person name="Li N."/>
            <person name="Li G."/>
            <person name="Huang Y."/>
            <person name="Saxena R.K."/>
            <person name="Ji Y."/>
            <person name="Li M."/>
            <person name="Yan X."/>
            <person name="He Y."/>
            <person name="Liu Y."/>
            <person name="Wang X."/>
            <person name="Xiang C."/>
            <person name="Varshney R.K."/>
            <person name="Ding H."/>
            <person name="Gao S."/>
            <person name="Zong X."/>
        </authorList>
    </citation>
    <scope>NUCLEOTIDE SEQUENCE [LARGE SCALE GENOMIC DNA]</scope>
    <source>
        <strain evidence="1 2">cv. Zhongwan 6</strain>
    </source>
</reference>
<sequence>NNVFENSPELLPSPYDEIDHLQLSMIPAHIQIQPKSKDCSCFIYGICFPDEDSLIEYDFDYFNSTFDMIKNLGEPLLHDDDYFDYDDSFMDYIMAELMKHGARVGPNYIHILEVPSCKEKPSLIQDYLEY</sequence>
<keyword evidence="2" id="KW-1185">Reference proteome</keyword>
<dbReference type="Gramene" id="Psat07G0620200-T1">
    <property type="protein sequence ID" value="KAI5391265.1"/>
    <property type="gene ID" value="KIW84_076202"/>
</dbReference>
<dbReference type="Proteomes" id="UP001058974">
    <property type="component" value="Chromosome 7"/>
</dbReference>